<sequence>MITALGIAELKLLSRNKMAATMAFAMPLAAGVFFALSMDDQWPMAIGLQLLATQGFTVYVTVTTSLVARRQDLYLKRLRTGAASDAVVLTGILLPPLVLGLAQTLLLLGVSLALGAPTPTRPDLLALAVVGGLAVSGAAGVATSGVTATAEQAQITTGPFFFGLLVGGVWAAATPDPRALLTPGGGIADLVAGAWGAPVPLGPAVLSILAWTALAAALSARLFRWDART</sequence>
<gene>
    <name evidence="2" type="ORF">DFJ66_0304</name>
</gene>
<feature type="transmembrane region" description="Helical" evidence="1">
    <location>
        <begin position="44"/>
        <end position="67"/>
    </location>
</feature>
<feature type="transmembrane region" description="Helical" evidence="1">
    <location>
        <begin position="20"/>
        <end position="38"/>
    </location>
</feature>
<protein>
    <submittedName>
        <fullName evidence="2">ABC-2 type transport system permease protein</fullName>
    </submittedName>
</protein>
<comment type="caution">
    <text evidence="2">The sequence shown here is derived from an EMBL/GenBank/DDBJ whole genome shotgun (WGS) entry which is preliminary data.</text>
</comment>
<keyword evidence="1" id="KW-0472">Membrane</keyword>
<dbReference type="RefSeq" id="WP_121217220.1">
    <property type="nucleotide sequence ID" value="NZ_JBIUBA010000088.1"/>
</dbReference>
<dbReference type="AlphaFoldDB" id="A0A495X0X2"/>
<keyword evidence="1" id="KW-0812">Transmembrane</keyword>
<keyword evidence="1" id="KW-1133">Transmembrane helix</keyword>
<feature type="transmembrane region" description="Helical" evidence="1">
    <location>
        <begin position="87"/>
        <end position="112"/>
    </location>
</feature>
<evidence type="ECO:0000256" key="1">
    <source>
        <dbReference type="SAM" id="Phobius"/>
    </source>
</evidence>
<dbReference type="OrthoDB" id="3399482at2"/>
<reference evidence="2 3" key="1">
    <citation type="submission" date="2018-10" db="EMBL/GenBank/DDBJ databases">
        <title>Sequencing the genomes of 1000 actinobacteria strains.</title>
        <authorList>
            <person name="Klenk H.-P."/>
        </authorList>
    </citation>
    <scope>NUCLEOTIDE SEQUENCE [LARGE SCALE GENOMIC DNA]</scope>
    <source>
        <strain evidence="2 3">DSM 43911</strain>
    </source>
</reference>
<accession>A0A495X0X2</accession>
<organism evidence="2 3">
    <name type="scientific">Saccharothrix variisporea</name>
    <dbReference type="NCBI Taxonomy" id="543527"/>
    <lineage>
        <taxon>Bacteria</taxon>
        <taxon>Bacillati</taxon>
        <taxon>Actinomycetota</taxon>
        <taxon>Actinomycetes</taxon>
        <taxon>Pseudonocardiales</taxon>
        <taxon>Pseudonocardiaceae</taxon>
        <taxon>Saccharothrix</taxon>
    </lineage>
</organism>
<feature type="transmembrane region" description="Helical" evidence="1">
    <location>
        <begin position="124"/>
        <end position="143"/>
    </location>
</feature>
<dbReference type="EMBL" id="RBXR01000001">
    <property type="protein sequence ID" value="RKT67136.1"/>
    <property type="molecule type" value="Genomic_DNA"/>
</dbReference>
<evidence type="ECO:0000313" key="2">
    <source>
        <dbReference type="EMBL" id="RKT67136.1"/>
    </source>
</evidence>
<feature type="transmembrane region" description="Helical" evidence="1">
    <location>
        <begin position="204"/>
        <end position="223"/>
    </location>
</feature>
<dbReference type="Proteomes" id="UP000272729">
    <property type="component" value="Unassembled WGS sequence"/>
</dbReference>
<keyword evidence="3" id="KW-1185">Reference proteome</keyword>
<feature type="transmembrane region" description="Helical" evidence="1">
    <location>
        <begin position="155"/>
        <end position="173"/>
    </location>
</feature>
<evidence type="ECO:0000313" key="3">
    <source>
        <dbReference type="Proteomes" id="UP000272729"/>
    </source>
</evidence>
<name>A0A495X0X2_9PSEU</name>
<proteinExistence type="predicted"/>